<protein>
    <recommendedName>
        <fullName evidence="3">Phage terminase, small subunit, P27 family</fullName>
    </recommendedName>
</protein>
<evidence type="ECO:0000313" key="1">
    <source>
        <dbReference type="EMBL" id="AMY10019.1"/>
    </source>
</evidence>
<organism evidence="1 2">
    <name type="scientific">Luteitalea pratensis</name>
    <dbReference type="NCBI Taxonomy" id="1855912"/>
    <lineage>
        <taxon>Bacteria</taxon>
        <taxon>Pseudomonadati</taxon>
        <taxon>Acidobacteriota</taxon>
        <taxon>Vicinamibacteria</taxon>
        <taxon>Vicinamibacterales</taxon>
        <taxon>Vicinamibacteraceae</taxon>
        <taxon>Luteitalea</taxon>
    </lineage>
</organism>
<accession>A0A143PQD1</accession>
<gene>
    <name evidence="1" type="ORF">LuPra_03246</name>
</gene>
<proteinExistence type="predicted"/>
<dbReference type="Proteomes" id="UP000076079">
    <property type="component" value="Chromosome"/>
</dbReference>
<dbReference type="Pfam" id="PF05119">
    <property type="entry name" value="Terminase_4"/>
    <property type="match status" value="1"/>
</dbReference>
<dbReference type="KEGG" id="abac:LuPra_03246"/>
<dbReference type="AlphaFoldDB" id="A0A143PQD1"/>
<sequence>MPQNSPRPTGGRRKRLRPTEIDLEPSVQVTAPTSLSSAELAVWDRLAPSALRMGTLTPETVPGFILLVQTMMARDEAAAVLARDGLVVNRTVHQVSTHVRQMTQRLESLLSRFSLLPTGRPVERPRPARVDDVDEWESGHDFYGVVRKPQPTRERGMSRPTA</sequence>
<dbReference type="EMBL" id="CP015136">
    <property type="protein sequence ID" value="AMY10019.1"/>
    <property type="molecule type" value="Genomic_DNA"/>
</dbReference>
<keyword evidence="2" id="KW-1185">Reference proteome</keyword>
<reference evidence="2" key="2">
    <citation type="submission" date="2016-04" db="EMBL/GenBank/DDBJ databases">
        <title>First Complete Genome Sequence of a Subdivision 6 Acidobacterium.</title>
        <authorList>
            <person name="Huang S."/>
            <person name="Vieira S."/>
            <person name="Bunk B."/>
            <person name="Riedel T."/>
            <person name="Sproeer C."/>
            <person name="Overmann J."/>
        </authorList>
    </citation>
    <scope>NUCLEOTIDE SEQUENCE [LARGE SCALE GENOMIC DNA]</scope>
    <source>
        <strain evidence="2">DSM 100886 HEG_-6_39</strain>
    </source>
</reference>
<evidence type="ECO:0008006" key="3">
    <source>
        <dbReference type="Google" id="ProtNLM"/>
    </source>
</evidence>
<reference evidence="1 2" key="1">
    <citation type="journal article" date="2016" name="Genome Announc.">
        <title>First Complete Genome Sequence of a Subdivision 6 Acidobacterium Strain.</title>
        <authorList>
            <person name="Huang S."/>
            <person name="Vieira S."/>
            <person name="Bunk B."/>
            <person name="Riedel T."/>
            <person name="Sproer C."/>
            <person name="Overmann J."/>
        </authorList>
    </citation>
    <scope>NUCLEOTIDE SEQUENCE [LARGE SCALE GENOMIC DNA]</scope>
    <source>
        <strain evidence="2">DSM 100886 HEG_-6_39</strain>
    </source>
</reference>
<name>A0A143PQD1_LUTPR</name>
<dbReference type="InterPro" id="IPR006448">
    <property type="entry name" value="Phage_term_ssu_P27"/>
</dbReference>
<evidence type="ECO:0000313" key="2">
    <source>
        <dbReference type="Proteomes" id="UP000076079"/>
    </source>
</evidence>